<organism evidence="1 2">
    <name type="scientific">Dawidia soli</name>
    <dbReference type="NCBI Taxonomy" id="2782352"/>
    <lineage>
        <taxon>Bacteria</taxon>
        <taxon>Pseudomonadati</taxon>
        <taxon>Bacteroidota</taxon>
        <taxon>Cytophagia</taxon>
        <taxon>Cytophagales</taxon>
        <taxon>Chryseotaleaceae</taxon>
        <taxon>Dawidia</taxon>
    </lineage>
</organism>
<comment type="caution">
    <text evidence="1">The sequence shown here is derived from an EMBL/GenBank/DDBJ whole genome shotgun (WGS) entry which is preliminary data.</text>
</comment>
<dbReference type="Proteomes" id="UP001319180">
    <property type="component" value="Unassembled WGS sequence"/>
</dbReference>
<accession>A0AAP2DGP6</accession>
<name>A0AAP2DGP6_9BACT</name>
<dbReference type="RefSeq" id="WP_254092277.1">
    <property type="nucleotide sequence ID" value="NZ_JAHESC010000035.1"/>
</dbReference>
<evidence type="ECO:0000313" key="1">
    <source>
        <dbReference type="EMBL" id="MBT1689052.1"/>
    </source>
</evidence>
<dbReference type="PROSITE" id="PS51257">
    <property type="entry name" value="PROKAR_LIPOPROTEIN"/>
    <property type="match status" value="1"/>
</dbReference>
<dbReference type="EMBL" id="JAHESC010000035">
    <property type="protein sequence ID" value="MBT1689052.1"/>
    <property type="molecule type" value="Genomic_DNA"/>
</dbReference>
<sequence>MRYISPFPELFRHTPWCLLVVLLAACSDGDDDTHTTPVVLTPLDTYTSIDERTSTLYIKDLPGSVGNTYESGHIPIFFNLEDHAIINPHDTDGAWLTLPQGKAQDNHWDVCFSGIYNSYITFNNGTIADTPGYGGTGQGGMVVLDALFDELDEAPADEVFDAFMAEQTSSGWHDFPVGHKGWYFYSLQSHIMSAISGVTIVVRTGDGKFAKLEMKTLYLGDPENPTVNTPAPYFTFRYFLQADGSRNLSTR</sequence>
<gene>
    <name evidence="1" type="ORF">KK078_20975</name>
</gene>
<reference evidence="1 2" key="1">
    <citation type="submission" date="2021-05" db="EMBL/GenBank/DDBJ databases">
        <title>A Polyphasic approach of four new species of the genus Ohtaekwangia: Ohtaekwangia histidinii sp. nov., Ohtaekwangia cretensis sp. nov., Ohtaekwangia indiensis sp. nov., Ohtaekwangia reichenbachii sp. nov. from diverse environment.</title>
        <authorList>
            <person name="Octaviana S."/>
        </authorList>
    </citation>
    <scope>NUCLEOTIDE SEQUENCE [LARGE SCALE GENOMIC DNA]</scope>
    <source>
        <strain evidence="1 2">PWU37</strain>
    </source>
</reference>
<evidence type="ECO:0000313" key="2">
    <source>
        <dbReference type="Proteomes" id="UP001319180"/>
    </source>
</evidence>
<keyword evidence="2" id="KW-1185">Reference proteome</keyword>
<evidence type="ECO:0008006" key="3">
    <source>
        <dbReference type="Google" id="ProtNLM"/>
    </source>
</evidence>
<protein>
    <recommendedName>
        <fullName evidence="3">Heme-binding HmuY-like protein</fullName>
    </recommendedName>
</protein>
<dbReference type="AlphaFoldDB" id="A0AAP2DGP6"/>
<proteinExistence type="predicted"/>